<dbReference type="PROSITE" id="PS00062">
    <property type="entry name" value="ALDOKETO_REDUCTASE_2"/>
    <property type="match status" value="1"/>
</dbReference>
<evidence type="ECO:0000256" key="6">
    <source>
        <dbReference type="ARBA" id="ARBA00049485"/>
    </source>
</evidence>
<feature type="domain" description="NADP-dependent oxidoreductase" evidence="7">
    <location>
        <begin position="39"/>
        <end position="283"/>
    </location>
</feature>
<dbReference type="SUPFAM" id="SSF51430">
    <property type="entry name" value="NAD(P)-linked oxidoreductase"/>
    <property type="match status" value="1"/>
</dbReference>
<evidence type="ECO:0000256" key="3">
    <source>
        <dbReference type="ARBA" id="ARBA00023002"/>
    </source>
</evidence>
<dbReference type="InterPro" id="IPR023210">
    <property type="entry name" value="NADP_OxRdtase_dom"/>
</dbReference>
<evidence type="ECO:0000313" key="9">
    <source>
        <dbReference type="Proteomes" id="UP000190744"/>
    </source>
</evidence>
<accession>A0A1S9RIW3</accession>
<comment type="catalytic activity">
    <reaction evidence="5">
        <text>xylitol + NADP(+) = D-xylose + NADPH + H(+)</text>
        <dbReference type="Rhea" id="RHEA:27445"/>
        <dbReference type="ChEBI" id="CHEBI:15378"/>
        <dbReference type="ChEBI" id="CHEBI:17151"/>
        <dbReference type="ChEBI" id="CHEBI:53455"/>
        <dbReference type="ChEBI" id="CHEBI:57783"/>
        <dbReference type="ChEBI" id="CHEBI:58349"/>
        <dbReference type="EC" id="1.1.1.307"/>
    </reaction>
</comment>
<protein>
    <recommendedName>
        <fullName evidence="2">D-xylose reductase [NAD(P)H]</fullName>
        <ecNumber evidence="2">1.1.1.307</ecNumber>
    </recommendedName>
</protein>
<organism evidence="8 9">
    <name type="scientific">Penicillium brasilianum</name>
    <dbReference type="NCBI Taxonomy" id="104259"/>
    <lineage>
        <taxon>Eukaryota</taxon>
        <taxon>Fungi</taxon>
        <taxon>Dikarya</taxon>
        <taxon>Ascomycota</taxon>
        <taxon>Pezizomycotina</taxon>
        <taxon>Eurotiomycetes</taxon>
        <taxon>Eurotiomycetidae</taxon>
        <taxon>Eurotiales</taxon>
        <taxon>Aspergillaceae</taxon>
        <taxon>Penicillium</taxon>
    </lineage>
</organism>
<dbReference type="PROSITE" id="PS00798">
    <property type="entry name" value="ALDOKETO_REDUCTASE_1"/>
    <property type="match status" value="1"/>
</dbReference>
<dbReference type="EC" id="1.1.1.307" evidence="2"/>
<comment type="similarity">
    <text evidence="1">Belongs to the aldo/keto reductase family.</text>
</comment>
<proteinExistence type="inferred from homology"/>
<comment type="function">
    <text evidence="4">Catalyzes the initial reaction in the xylose utilization pathway by reducing D-xylose into xylitol. Xylose is a major component of hemicelluloses such as xylan. Most fungi utilize D-xylose via three enzymatic reactions, xylose reductase (XR), xylitol dehydrogenase (XDH), and xylulokinase, to form xylulose 5-phosphate, which enters pentose phosphate pathway.</text>
</comment>
<dbReference type="EMBL" id="LJBN01000167">
    <property type="protein sequence ID" value="OOQ85459.1"/>
    <property type="molecule type" value="Genomic_DNA"/>
</dbReference>
<evidence type="ECO:0000256" key="2">
    <source>
        <dbReference type="ARBA" id="ARBA00012845"/>
    </source>
</evidence>
<evidence type="ECO:0000259" key="7">
    <source>
        <dbReference type="Pfam" id="PF00248"/>
    </source>
</evidence>
<dbReference type="Pfam" id="PF00248">
    <property type="entry name" value="Aldo_ket_red"/>
    <property type="match status" value="1"/>
</dbReference>
<comment type="catalytic activity">
    <reaction evidence="6">
        <text>xylitol + NAD(+) = D-xylose + NADH + H(+)</text>
        <dbReference type="Rhea" id="RHEA:27441"/>
        <dbReference type="ChEBI" id="CHEBI:15378"/>
        <dbReference type="ChEBI" id="CHEBI:17151"/>
        <dbReference type="ChEBI" id="CHEBI:53455"/>
        <dbReference type="ChEBI" id="CHEBI:57540"/>
        <dbReference type="ChEBI" id="CHEBI:57945"/>
        <dbReference type="EC" id="1.1.1.307"/>
    </reaction>
</comment>
<evidence type="ECO:0000256" key="4">
    <source>
        <dbReference type="ARBA" id="ARBA00025065"/>
    </source>
</evidence>
<dbReference type="PANTHER" id="PTHR43827">
    <property type="entry name" value="2,5-DIKETO-D-GLUCONIC ACID REDUCTASE"/>
    <property type="match status" value="1"/>
</dbReference>
<comment type="caution">
    <text evidence="8">The sequence shown here is derived from an EMBL/GenBank/DDBJ whole genome shotgun (WGS) entry which is preliminary data.</text>
</comment>
<dbReference type="FunFam" id="3.20.20.100:FF:000015">
    <property type="entry name" value="Oxidoreductase, aldo/keto reductase family"/>
    <property type="match status" value="1"/>
</dbReference>
<dbReference type="PRINTS" id="PR00069">
    <property type="entry name" value="ALDKETRDTASE"/>
</dbReference>
<evidence type="ECO:0000313" key="8">
    <source>
        <dbReference type="EMBL" id="OOQ85459.1"/>
    </source>
</evidence>
<name>A0A1S9RIW3_PENBI</name>
<reference evidence="9" key="1">
    <citation type="submission" date="2015-09" db="EMBL/GenBank/DDBJ databases">
        <authorList>
            <person name="Fill T.P."/>
            <person name="Baretta J.F."/>
            <person name="de Almeida L.G."/>
            <person name="Rocha M."/>
            <person name="de Souza D.H."/>
            <person name="Malavazi I."/>
            <person name="Cerdeira L.T."/>
            <person name="Hong H."/>
            <person name="Samborskyy M."/>
            <person name="de Vasconcelos A.T."/>
            <person name="Leadlay P."/>
            <person name="Rodrigues-Filho E."/>
        </authorList>
    </citation>
    <scope>NUCLEOTIDE SEQUENCE [LARGE SCALE GENOMIC DNA]</scope>
    <source>
        <strain evidence="9">LaBioMMi 136</strain>
    </source>
</reference>
<evidence type="ECO:0000256" key="1">
    <source>
        <dbReference type="ARBA" id="ARBA00007905"/>
    </source>
</evidence>
<dbReference type="InterPro" id="IPR020471">
    <property type="entry name" value="AKR"/>
</dbReference>
<dbReference type="AlphaFoldDB" id="A0A1S9RIW3"/>
<dbReference type="Proteomes" id="UP000190744">
    <property type="component" value="Unassembled WGS sequence"/>
</dbReference>
<dbReference type="InterPro" id="IPR018170">
    <property type="entry name" value="Aldo/ket_reductase_CS"/>
</dbReference>
<dbReference type="InterPro" id="IPR036812">
    <property type="entry name" value="NAD(P)_OxRdtase_dom_sf"/>
</dbReference>
<evidence type="ECO:0000256" key="5">
    <source>
        <dbReference type="ARBA" id="ARBA00047534"/>
    </source>
</evidence>
<dbReference type="PROSITE" id="PS00063">
    <property type="entry name" value="ALDOKETO_REDUCTASE_3"/>
    <property type="match status" value="1"/>
</dbReference>
<sequence length="490" mass="55395">MATTINSTLKLASGYEIPRLGFGRPHLTLNPTKVNTLPSSPPEETERCCLEALKAGYRHIDSAAMYKNEAGCGSAIRASSIPRDQIFFTSKVFNISYDGAKATVEETLRLTKLEYIDLMLLHKPMGGSKNRKGAWKALVEAVEAGKVRSIGVSNYGVHHLDELEQHIHELELERGGKGKGGVISINQVELHPWLARKDIVNWGTSHGVALQAYAPIVRGARFEEPSVKKLADKYNKTPAQVLIRWSLDKGFIPLPKSVTPSRIVANANVFDFKLTPEEVQELETDEYSPCLEVLDNEMGKDDWLIAFAPITLISTGGFLATNFFRNRESTGDIDYLLEPQWAHDNDIKKPLQNAITRAARHLGFVDDWVNEELAFFVPDQFRQLLFEKAEEQNIVLWQGTHLRVLAVPLEWALERKLRRIHNSRRHTKRISDVADVLAILKHLRTQNDAALDREYIRTLNICSFEIPPDQATMNEIATAYREQYNEEAFS</sequence>
<dbReference type="CDD" id="cd19071">
    <property type="entry name" value="AKR_AKR1-5-like"/>
    <property type="match status" value="1"/>
</dbReference>
<keyword evidence="3" id="KW-0560">Oxidoreductase</keyword>
<gene>
    <name evidence="8" type="ORF">PEBR_24779</name>
</gene>
<dbReference type="GO" id="GO:0016491">
    <property type="term" value="F:oxidoreductase activity"/>
    <property type="evidence" value="ECO:0007669"/>
    <property type="project" value="UniProtKB-KW"/>
</dbReference>
<dbReference type="Gene3D" id="3.20.20.100">
    <property type="entry name" value="NADP-dependent oxidoreductase domain"/>
    <property type="match status" value="1"/>
</dbReference>
<dbReference type="PANTHER" id="PTHR43827:SF13">
    <property type="entry name" value="ALDO_KETO REDUCTASE FAMILY PROTEIN"/>
    <property type="match status" value="1"/>
</dbReference>